<feature type="domain" description="Ig-like" evidence="8">
    <location>
        <begin position="113"/>
        <end position="195"/>
    </location>
</feature>
<keyword evidence="3 6" id="KW-0472">Membrane</keyword>
<dbReference type="CDD" id="cd12087">
    <property type="entry name" value="TM_EGFR-like"/>
    <property type="match status" value="1"/>
</dbReference>
<keyword evidence="10" id="KW-1185">Reference proteome</keyword>
<evidence type="ECO:0000313" key="9">
    <source>
        <dbReference type="EMBL" id="KAJ8271220.1"/>
    </source>
</evidence>
<dbReference type="GO" id="GO:0016020">
    <property type="term" value="C:membrane"/>
    <property type="evidence" value="ECO:0007669"/>
    <property type="project" value="UniProtKB-SubCell"/>
</dbReference>
<dbReference type="OrthoDB" id="9835793at2759"/>
<keyword evidence="6" id="KW-0812">Transmembrane</keyword>
<feature type="region of interest" description="Disordered" evidence="5">
    <location>
        <begin position="250"/>
        <end position="276"/>
    </location>
</feature>
<keyword evidence="6" id="KW-1133">Transmembrane helix</keyword>
<dbReference type="InterPro" id="IPR015631">
    <property type="entry name" value="CD2/SLAM_rcpt"/>
</dbReference>
<evidence type="ECO:0000256" key="3">
    <source>
        <dbReference type="ARBA" id="ARBA00023136"/>
    </source>
</evidence>
<feature type="compositionally biased region" description="Polar residues" evidence="5">
    <location>
        <begin position="267"/>
        <end position="276"/>
    </location>
</feature>
<evidence type="ECO:0000256" key="6">
    <source>
        <dbReference type="SAM" id="Phobius"/>
    </source>
</evidence>
<gene>
    <name evidence="9" type="ORF">COCON_G00100790</name>
</gene>
<reference evidence="9" key="1">
    <citation type="journal article" date="2023" name="Science">
        <title>Genome structures resolve the early diversification of teleost fishes.</title>
        <authorList>
            <person name="Parey E."/>
            <person name="Louis A."/>
            <person name="Montfort J."/>
            <person name="Bouchez O."/>
            <person name="Roques C."/>
            <person name="Iampietro C."/>
            <person name="Lluch J."/>
            <person name="Castinel A."/>
            <person name="Donnadieu C."/>
            <person name="Desvignes T."/>
            <person name="Floi Bucao C."/>
            <person name="Jouanno E."/>
            <person name="Wen M."/>
            <person name="Mejri S."/>
            <person name="Dirks R."/>
            <person name="Jansen H."/>
            <person name="Henkel C."/>
            <person name="Chen W.J."/>
            <person name="Zahm M."/>
            <person name="Cabau C."/>
            <person name="Klopp C."/>
            <person name="Thompson A.W."/>
            <person name="Robinson-Rechavi M."/>
            <person name="Braasch I."/>
            <person name="Lecointre G."/>
            <person name="Bobe J."/>
            <person name="Postlethwait J.H."/>
            <person name="Berthelot C."/>
            <person name="Roest Crollius H."/>
            <person name="Guiguen Y."/>
        </authorList>
    </citation>
    <scope>NUCLEOTIDE SEQUENCE</scope>
    <source>
        <strain evidence="9">Concon-B</strain>
    </source>
</reference>
<dbReference type="AlphaFoldDB" id="A0A9Q1DHH5"/>
<comment type="subcellular location">
    <subcellularLocation>
        <location evidence="1">Membrane</location>
    </subcellularLocation>
</comment>
<comment type="caution">
    <text evidence="9">The sequence shown here is derived from an EMBL/GenBank/DDBJ whole genome shotgun (WGS) entry which is preliminary data.</text>
</comment>
<feature type="transmembrane region" description="Helical" evidence="6">
    <location>
        <begin position="217"/>
        <end position="241"/>
    </location>
</feature>
<organism evidence="9 10">
    <name type="scientific">Conger conger</name>
    <name type="common">Conger eel</name>
    <name type="synonym">Muraena conger</name>
    <dbReference type="NCBI Taxonomy" id="82655"/>
    <lineage>
        <taxon>Eukaryota</taxon>
        <taxon>Metazoa</taxon>
        <taxon>Chordata</taxon>
        <taxon>Craniata</taxon>
        <taxon>Vertebrata</taxon>
        <taxon>Euteleostomi</taxon>
        <taxon>Actinopterygii</taxon>
        <taxon>Neopterygii</taxon>
        <taxon>Teleostei</taxon>
        <taxon>Anguilliformes</taxon>
        <taxon>Congridae</taxon>
        <taxon>Conger</taxon>
    </lineage>
</organism>
<dbReference type="Proteomes" id="UP001152803">
    <property type="component" value="Unassembled WGS sequence"/>
</dbReference>
<feature type="chain" id="PRO_5040199170" description="Ig-like domain-containing protein" evidence="7">
    <location>
        <begin position="20"/>
        <end position="276"/>
    </location>
</feature>
<dbReference type="InterPro" id="IPR013783">
    <property type="entry name" value="Ig-like_fold"/>
</dbReference>
<keyword evidence="4" id="KW-0325">Glycoprotein</keyword>
<dbReference type="InterPro" id="IPR036179">
    <property type="entry name" value="Ig-like_dom_sf"/>
</dbReference>
<evidence type="ECO:0000256" key="5">
    <source>
        <dbReference type="SAM" id="MobiDB-lite"/>
    </source>
</evidence>
<sequence>MKSIFSVFLLLTSAVRVYGQVKELQGIVGRSMVFPAAGQDGRLFYNTDPIAVVTSGVVTDYSKGKYVDRLHWDSSTGFSLSGLKMNDKGLYKVVRNNGTQSVEEKYQLTMYVPVSKPNVSVISDEYPCKLMCTVERGTDATLTWYREGEHSPYDAHPPRSAPDLYLSVPVEKSGTYTCEAKNSVSTNTSDPLTVGDHCTAPGLPAPTTSTSGINTGVIVASVLGVVLFIAVIALIAVVIYFHRRISKYEKQKQGETAPNTDGLLKQGENQGEPTHL</sequence>
<proteinExistence type="predicted"/>
<dbReference type="InterPro" id="IPR007110">
    <property type="entry name" value="Ig-like_dom"/>
</dbReference>
<evidence type="ECO:0000256" key="7">
    <source>
        <dbReference type="SAM" id="SignalP"/>
    </source>
</evidence>
<evidence type="ECO:0000256" key="1">
    <source>
        <dbReference type="ARBA" id="ARBA00004370"/>
    </source>
</evidence>
<evidence type="ECO:0000256" key="4">
    <source>
        <dbReference type="ARBA" id="ARBA00023180"/>
    </source>
</evidence>
<keyword evidence="2 7" id="KW-0732">Signal</keyword>
<evidence type="ECO:0000313" key="10">
    <source>
        <dbReference type="Proteomes" id="UP001152803"/>
    </source>
</evidence>
<dbReference type="PROSITE" id="PS50835">
    <property type="entry name" value="IG_LIKE"/>
    <property type="match status" value="1"/>
</dbReference>
<dbReference type="PANTHER" id="PTHR12080:SF55">
    <property type="entry name" value="LYMPHOCYTE FUNCTION-ASSOCIATED ANTIGEN 3"/>
    <property type="match status" value="1"/>
</dbReference>
<evidence type="ECO:0000256" key="2">
    <source>
        <dbReference type="ARBA" id="ARBA00022729"/>
    </source>
</evidence>
<accession>A0A9Q1DHH5</accession>
<dbReference type="Pfam" id="PF13895">
    <property type="entry name" value="Ig_2"/>
    <property type="match status" value="1"/>
</dbReference>
<evidence type="ECO:0000259" key="8">
    <source>
        <dbReference type="PROSITE" id="PS50835"/>
    </source>
</evidence>
<dbReference type="PANTHER" id="PTHR12080">
    <property type="entry name" value="SIGNALING LYMPHOCYTIC ACTIVATION MOLECULE"/>
    <property type="match status" value="1"/>
</dbReference>
<feature type="signal peptide" evidence="7">
    <location>
        <begin position="1"/>
        <end position="19"/>
    </location>
</feature>
<dbReference type="CDD" id="cd00096">
    <property type="entry name" value="Ig"/>
    <property type="match status" value="1"/>
</dbReference>
<dbReference type="SUPFAM" id="SSF48726">
    <property type="entry name" value="Immunoglobulin"/>
    <property type="match status" value="1"/>
</dbReference>
<protein>
    <recommendedName>
        <fullName evidence="8">Ig-like domain-containing protein</fullName>
    </recommendedName>
</protein>
<name>A0A9Q1DHH5_CONCO</name>
<dbReference type="Gene3D" id="2.60.40.10">
    <property type="entry name" value="Immunoglobulins"/>
    <property type="match status" value="2"/>
</dbReference>
<dbReference type="EMBL" id="JAFJMO010000007">
    <property type="protein sequence ID" value="KAJ8271220.1"/>
    <property type="molecule type" value="Genomic_DNA"/>
</dbReference>